<name>A0A0A9B3I2_ARUDO</name>
<accession>A0A0A9B3I2</accession>
<evidence type="ECO:0000313" key="1">
    <source>
        <dbReference type="EMBL" id="JAD58544.1"/>
    </source>
</evidence>
<reference evidence="1" key="1">
    <citation type="submission" date="2014-09" db="EMBL/GenBank/DDBJ databases">
        <authorList>
            <person name="Magalhaes I.L.F."/>
            <person name="Oliveira U."/>
            <person name="Santos F.R."/>
            <person name="Vidigal T.H.D.A."/>
            <person name="Brescovit A.D."/>
            <person name="Santos A.J."/>
        </authorList>
    </citation>
    <scope>NUCLEOTIDE SEQUENCE</scope>
    <source>
        <tissue evidence="1">Shoot tissue taken approximately 20 cm above the soil surface</tissue>
    </source>
</reference>
<proteinExistence type="predicted"/>
<protein>
    <submittedName>
        <fullName evidence="1">Uncharacterized protein</fullName>
    </submittedName>
</protein>
<dbReference type="AlphaFoldDB" id="A0A0A9B3I2"/>
<dbReference type="EMBL" id="GBRH01239351">
    <property type="protein sequence ID" value="JAD58544.1"/>
    <property type="molecule type" value="Transcribed_RNA"/>
</dbReference>
<reference evidence="1" key="2">
    <citation type="journal article" date="2015" name="Data Brief">
        <title>Shoot transcriptome of the giant reed, Arundo donax.</title>
        <authorList>
            <person name="Barrero R.A."/>
            <person name="Guerrero F.D."/>
            <person name="Moolhuijzen P."/>
            <person name="Goolsby J.A."/>
            <person name="Tidwell J."/>
            <person name="Bellgard S.E."/>
            <person name="Bellgard M.I."/>
        </authorList>
    </citation>
    <scope>NUCLEOTIDE SEQUENCE</scope>
    <source>
        <tissue evidence="1">Shoot tissue taken approximately 20 cm above the soil surface</tissue>
    </source>
</reference>
<organism evidence="1">
    <name type="scientific">Arundo donax</name>
    <name type="common">Giant reed</name>
    <name type="synonym">Donax arundinaceus</name>
    <dbReference type="NCBI Taxonomy" id="35708"/>
    <lineage>
        <taxon>Eukaryota</taxon>
        <taxon>Viridiplantae</taxon>
        <taxon>Streptophyta</taxon>
        <taxon>Embryophyta</taxon>
        <taxon>Tracheophyta</taxon>
        <taxon>Spermatophyta</taxon>
        <taxon>Magnoliopsida</taxon>
        <taxon>Liliopsida</taxon>
        <taxon>Poales</taxon>
        <taxon>Poaceae</taxon>
        <taxon>PACMAD clade</taxon>
        <taxon>Arundinoideae</taxon>
        <taxon>Arundineae</taxon>
        <taxon>Arundo</taxon>
    </lineage>
</organism>
<sequence>MTGSAHQSRDFLLFAKKQRHFIKPVESDFIPISALLHWAASLRRSGGWCSDRPST</sequence>